<dbReference type="SUPFAM" id="SSF56601">
    <property type="entry name" value="beta-lactamase/transpeptidase-like"/>
    <property type="match status" value="1"/>
</dbReference>
<sequence length="98" mass="10355">MPGELIHRVAGKSVGDFLAAEIAEPLGLSLWIDLPESEEYRVAPQFTRKPLSTVDVVQARPAGLAIDIGSRLIRAILAGLAIAEIIHPATLFDSGALG</sequence>
<evidence type="ECO:0000313" key="2">
    <source>
        <dbReference type="Proteomes" id="UP000503540"/>
    </source>
</evidence>
<gene>
    <name evidence="1" type="ORF">F5544_19470</name>
</gene>
<accession>A0A6G9YEY6</accession>
<keyword evidence="2" id="KW-1185">Reference proteome</keyword>
<protein>
    <submittedName>
        <fullName evidence="1">Serine hydrolase</fullName>
    </submittedName>
</protein>
<proteinExistence type="predicted"/>
<keyword evidence="1" id="KW-0378">Hydrolase</keyword>
<dbReference type="Gene3D" id="3.40.710.10">
    <property type="entry name" value="DD-peptidase/beta-lactamase superfamily"/>
    <property type="match status" value="1"/>
</dbReference>
<dbReference type="KEGG" id="nah:F5544_19470"/>
<dbReference type="AlphaFoldDB" id="A0A6G9YEY6"/>
<dbReference type="EMBL" id="CP046172">
    <property type="protein sequence ID" value="QIS11762.1"/>
    <property type="molecule type" value="Genomic_DNA"/>
</dbReference>
<evidence type="ECO:0000313" key="1">
    <source>
        <dbReference type="EMBL" id="QIS11762.1"/>
    </source>
</evidence>
<organism evidence="1 2">
    <name type="scientific">Nocardia arthritidis</name>
    <dbReference type="NCBI Taxonomy" id="228602"/>
    <lineage>
        <taxon>Bacteria</taxon>
        <taxon>Bacillati</taxon>
        <taxon>Actinomycetota</taxon>
        <taxon>Actinomycetes</taxon>
        <taxon>Mycobacteriales</taxon>
        <taxon>Nocardiaceae</taxon>
        <taxon>Nocardia</taxon>
    </lineage>
</organism>
<dbReference type="InterPro" id="IPR012338">
    <property type="entry name" value="Beta-lactam/transpept-like"/>
</dbReference>
<name>A0A6G9YEY6_9NOCA</name>
<dbReference type="Proteomes" id="UP000503540">
    <property type="component" value="Chromosome"/>
</dbReference>
<dbReference type="GO" id="GO:0016787">
    <property type="term" value="F:hydrolase activity"/>
    <property type="evidence" value="ECO:0007669"/>
    <property type="project" value="UniProtKB-KW"/>
</dbReference>
<reference evidence="1 2" key="1">
    <citation type="journal article" date="2019" name="ACS Chem. Biol.">
        <title>Identification and Mobilization of a Cryptic Antibiotic Biosynthesis Gene Locus from a Human-Pathogenic Nocardia Isolate.</title>
        <authorList>
            <person name="Herisse M."/>
            <person name="Ishida K."/>
            <person name="Porter J.L."/>
            <person name="Howden B."/>
            <person name="Hertweck C."/>
            <person name="Stinear T.P."/>
            <person name="Pidot S.J."/>
        </authorList>
    </citation>
    <scope>NUCLEOTIDE SEQUENCE [LARGE SCALE GENOMIC DNA]</scope>
    <source>
        <strain evidence="1 2">AUSMDU00012717</strain>
    </source>
</reference>